<sequence>MLIALNRYLLATPYSANDNDVITRRSHMWPVGNYPGRIHATAPDTLSAADINYYALWQTWAGEAVAGEGEQRDIAVERLCACLADQESMLDLGGLNLRNLPILPACISMLNVSNNNLSALPDLPEGIRDLTCASNMLTSLPSLPSTLEMLDCSQNRLPELQDLPPTLTALNCSKNMLMRLPHLPDTLQSLNCSGNVITVLPELSDNLQILVCSGNRLEVLPDLPASLQTLDCAGNGLIGFPFMPFSLQTLNCSYNELTGLPPFPDSLINLDIAYNEFNSLPPLPPSLTTFICTSNPLHQVPVLPPSLQKLTCASTSLTALPPLPSTLQELHCQNNDLILLPELPVSLTNLNCSNNYLVRVPTLPDSLTSLDCSHNRLEALSILPSSLQFLIMLHNRLTTLPQLPESLRFLNCSSNELTALPTLPDALDSLYCYANRLETLPALPDGLQELGYIGNPLTTLPELPASLIILNNDGSAGGAIAPPSFIQSIGYWFPASQRADILPRFEAVASEENADIFSDFLNRLRYRYRDSQYESFRSQVKDCLIRMADKPELREKLFLCAYDSTLNCDDRISLIWNIMRVAEMAFTVEQEGHEGNLPEIIDIARQVFRIEELADIADKKIKQIQRNDDAFHEDLEVVLGLQTQLRDALQLTRTAPDMYFFRFSHLTEIDVKSAERQVRAAENRRFESWLNNWEPWQILLKRIDPQWYETAIDEKYAFVNGPDFKNRLDEKFQLHQVPPEARDDASHTLGKIVLAEKTQEIFASQTRKILAAKERLSLLEPVWTEQKQPILQVKNRQLANSAGD</sequence>
<dbReference type="AlphaFoldDB" id="A0A5Y3XCK5"/>
<dbReference type="SMART" id="SM00364">
    <property type="entry name" value="LRR_BAC"/>
    <property type="match status" value="18"/>
</dbReference>
<proteinExistence type="inferred from homology"/>
<evidence type="ECO:0000256" key="12">
    <source>
        <dbReference type="ARBA" id="ARBA00023026"/>
    </source>
</evidence>
<dbReference type="GO" id="GO:0030430">
    <property type="term" value="C:host cell cytoplasm"/>
    <property type="evidence" value="ECO:0007669"/>
    <property type="project" value="UniProtKB-SubCell"/>
</dbReference>
<gene>
    <name evidence="16" type="ORF">DNU24_15435</name>
</gene>
<evidence type="ECO:0000256" key="4">
    <source>
        <dbReference type="ARBA" id="ARBA00009868"/>
    </source>
</evidence>
<evidence type="ECO:0000256" key="2">
    <source>
        <dbReference type="ARBA" id="ARBA00004192"/>
    </source>
</evidence>
<dbReference type="InterPro" id="IPR029487">
    <property type="entry name" value="NEL_dom"/>
</dbReference>
<accession>A0A5Y3XCK5</accession>
<name>A0A5Y3XCK5_SALER</name>
<dbReference type="InterPro" id="IPR032674">
    <property type="entry name" value="LRR_E3_ligase_N"/>
</dbReference>
<keyword evidence="11 14" id="KW-0832">Ubl conjugation</keyword>
<reference evidence="16" key="1">
    <citation type="submission" date="2018-06" db="EMBL/GenBank/DDBJ databases">
        <authorList>
            <person name="Ashton P.M."/>
            <person name="Dallman T."/>
            <person name="Nair S."/>
            <person name="De Pinna E."/>
            <person name="Peters T."/>
            <person name="Grant K."/>
        </authorList>
    </citation>
    <scope>NUCLEOTIDE SEQUENCE [LARGE SCALE GENOMIC DNA]</scope>
    <source>
        <strain evidence="16">318584</strain>
    </source>
</reference>
<dbReference type="EC" id="2.3.2.27" evidence="5"/>
<evidence type="ECO:0000256" key="7">
    <source>
        <dbReference type="ARBA" id="ARBA00022614"/>
    </source>
</evidence>
<dbReference type="PROSITE" id="PS52053">
    <property type="entry name" value="NEL"/>
    <property type="match status" value="1"/>
</dbReference>
<dbReference type="Pfam" id="PF14496">
    <property type="entry name" value="NEL"/>
    <property type="match status" value="1"/>
</dbReference>
<comment type="caution">
    <text evidence="16">The sequence shown here is derived from an EMBL/GenBank/DDBJ whole genome shotgun (WGS) entry which is preliminary data.</text>
</comment>
<dbReference type="Pfam" id="PF12468">
    <property type="entry name" value="LRR_TTSS"/>
    <property type="match status" value="1"/>
</dbReference>
<keyword evidence="9" id="KW-0677">Repeat</keyword>
<dbReference type="PANTHER" id="PTHR47114">
    <property type="match status" value="1"/>
</dbReference>
<dbReference type="InterPro" id="IPR051071">
    <property type="entry name" value="LRR-bact_E3_ubiq_ligases"/>
</dbReference>
<evidence type="ECO:0000256" key="13">
    <source>
        <dbReference type="ARBA" id="ARBA00023200"/>
    </source>
</evidence>
<evidence type="ECO:0000256" key="10">
    <source>
        <dbReference type="ARBA" id="ARBA00022786"/>
    </source>
</evidence>
<evidence type="ECO:0000256" key="8">
    <source>
        <dbReference type="ARBA" id="ARBA00022679"/>
    </source>
</evidence>
<comment type="subcellular location">
    <subcellularLocation>
        <location evidence="2">Host cytoplasm</location>
    </subcellularLocation>
    <subcellularLocation>
        <location evidence="3">Secreted</location>
    </subcellularLocation>
</comment>
<comment type="PTM">
    <text evidence="14">Ubiquitinated in the presence of host E1 ubiquitin-activating enzyme, E2 ubiquitin-conjugating enzyme and ubiquitin.</text>
</comment>
<keyword evidence="12" id="KW-0843">Virulence</keyword>
<keyword evidence="10 14" id="KW-0833">Ubl conjugation pathway</keyword>
<evidence type="ECO:0000256" key="11">
    <source>
        <dbReference type="ARBA" id="ARBA00022843"/>
    </source>
</evidence>
<keyword evidence="7" id="KW-0433">Leucine-rich repeat</keyword>
<evidence type="ECO:0000256" key="5">
    <source>
        <dbReference type="ARBA" id="ARBA00012483"/>
    </source>
</evidence>
<evidence type="ECO:0000256" key="9">
    <source>
        <dbReference type="ARBA" id="ARBA00022737"/>
    </source>
</evidence>
<dbReference type="GO" id="GO:0061630">
    <property type="term" value="F:ubiquitin protein ligase activity"/>
    <property type="evidence" value="ECO:0007669"/>
    <property type="project" value="UniProtKB-EC"/>
</dbReference>
<dbReference type="EMBL" id="AAIYKG010000015">
    <property type="protein sequence ID" value="ECJ4507070.1"/>
    <property type="molecule type" value="Genomic_DNA"/>
</dbReference>
<organism evidence="16">
    <name type="scientific">Salmonella enterica subsp. salamae</name>
    <dbReference type="NCBI Taxonomy" id="59202"/>
    <lineage>
        <taxon>Bacteria</taxon>
        <taxon>Pseudomonadati</taxon>
        <taxon>Pseudomonadota</taxon>
        <taxon>Gammaproteobacteria</taxon>
        <taxon>Enterobacterales</taxon>
        <taxon>Enterobacteriaceae</taxon>
        <taxon>Salmonella</taxon>
    </lineage>
</organism>
<keyword evidence="6 14" id="KW-0964">Secreted</keyword>
<feature type="active site" description="Glycyl thioester intermediate" evidence="14">
    <location>
        <position position="568"/>
    </location>
</feature>
<dbReference type="InterPro" id="IPR001611">
    <property type="entry name" value="Leu-rich_rpt"/>
</dbReference>
<dbReference type="GO" id="GO:0016567">
    <property type="term" value="P:protein ubiquitination"/>
    <property type="evidence" value="ECO:0007669"/>
    <property type="project" value="InterPro"/>
</dbReference>
<keyword evidence="13 14" id="KW-1035">Host cytoplasm</keyword>
<comment type="catalytic activity">
    <reaction evidence="1">
        <text>S-ubiquitinyl-[E2 ubiquitin-conjugating enzyme]-L-cysteine + [acceptor protein]-L-lysine = [E2 ubiquitin-conjugating enzyme]-L-cysteine + N(6)-ubiquitinyl-[acceptor protein]-L-lysine.</text>
        <dbReference type="EC" id="2.3.2.27"/>
    </reaction>
</comment>
<evidence type="ECO:0000256" key="1">
    <source>
        <dbReference type="ARBA" id="ARBA00000900"/>
    </source>
</evidence>
<dbReference type="SUPFAM" id="SSF52058">
    <property type="entry name" value="L domain-like"/>
    <property type="match status" value="1"/>
</dbReference>
<keyword evidence="8 14" id="KW-0808">Transferase</keyword>
<dbReference type="GO" id="GO:0005576">
    <property type="term" value="C:extracellular region"/>
    <property type="evidence" value="ECO:0007669"/>
    <property type="project" value="UniProtKB-SubCell"/>
</dbReference>
<evidence type="ECO:0000256" key="14">
    <source>
        <dbReference type="PROSITE-ProRule" id="PRU01398"/>
    </source>
</evidence>
<dbReference type="PANTHER" id="PTHR47114:SF2">
    <property type="entry name" value="OLIGODENDROCYTE-MYELIN GLYCOPROTEIN"/>
    <property type="match status" value="1"/>
</dbReference>
<evidence type="ECO:0000256" key="6">
    <source>
        <dbReference type="ARBA" id="ARBA00022525"/>
    </source>
</evidence>
<dbReference type="Gene3D" id="1.20.1270.130">
    <property type="entry name" value="Shigella T3SS effector IpaH domain"/>
    <property type="match status" value="1"/>
</dbReference>
<dbReference type="Pfam" id="PF00560">
    <property type="entry name" value="LRR_1"/>
    <property type="match status" value="2"/>
</dbReference>
<protein>
    <recommendedName>
        <fullName evidence="5">RING-type E3 ubiquitin transferase</fullName>
        <ecNumber evidence="5">2.3.2.27</ecNumber>
    </recommendedName>
</protein>
<dbReference type="Gene3D" id="3.80.10.10">
    <property type="entry name" value="Ribonuclease Inhibitor"/>
    <property type="match status" value="3"/>
</dbReference>
<evidence type="ECO:0000256" key="3">
    <source>
        <dbReference type="ARBA" id="ARBA00004613"/>
    </source>
</evidence>
<dbReference type="Gene3D" id="1.20.58.90">
    <property type="match status" value="1"/>
</dbReference>
<dbReference type="Gene3D" id="1.20.58.360">
    <property type="entry name" value="Shigella T3SS effector IpaH defines"/>
    <property type="match status" value="1"/>
</dbReference>
<evidence type="ECO:0000259" key="15">
    <source>
        <dbReference type="PROSITE" id="PS52053"/>
    </source>
</evidence>
<comment type="similarity">
    <text evidence="4 14">Belongs to the LRR-containing bacterial E3 ligase family.</text>
</comment>
<dbReference type="Proteomes" id="UP000839747">
    <property type="component" value="Unassembled WGS sequence"/>
</dbReference>
<feature type="domain" description="NEL" evidence="15">
    <location>
        <begin position="484"/>
        <end position="777"/>
    </location>
</feature>
<evidence type="ECO:0000313" key="16">
    <source>
        <dbReference type="EMBL" id="ECJ4507070.1"/>
    </source>
</evidence>
<dbReference type="InterPro" id="IPR032675">
    <property type="entry name" value="LRR_dom_sf"/>
</dbReference>